<dbReference type="PROSITE" id="PS50144">
    <property type="entry name" value="MATH"/>
    <property type="match status" value="1"/>
</dbReference>
<dbReference type="AlphaFoldDB" id="A0ABD2LP08"/>
<dbReference type="InterPro" id="IPR002083">
    <property type="entry name" value="MATH/TRAF_dom"/>
</dbReference>
<dbReference type="EMBL" id="JBICBT010000342">
    <property type="protein sequence ID" value="KAL3116854.1"/>
    <property type="molecule type" value="Genomic_DNA"/>
</dbReference>
<feature type="domain" description="MATH" evidence="2">
    <location>
        <begin position="281"/>
        <end position="417"/>
    </location>
</feature>
<dbReference type="Gene3D" id="3.30.710.10">
    <property type="entry name" value="Potassium Channel Kv1.1, Chain A"/>
    <property type="match status" value="1"/>
</dbReference>
<reference evidence="3 4" key="1">
    <citation type="submission" date="2024-10" db="EMBL/GenBank/DDBJ databases">
        <authorList>
            <person name="Kim D."/>
        </authorList>
    </citation>
    <scope>NUCLEOTIDE SEQUENCE [LARGE SCALE GENOMIC DNA]</scope>
    <source>
        <strain evidence="3">BH-2024</strain>
    </source>
</reference>
<gene>
    <name evidence="3" type="ORF">niasHT_003378</name>
</gene>
<dbReference type="Gene3D" id="2.60.210.10">
    <property type="entry name" value="Apoptosis, Tumor Necrosis Factor Receptor Associated Protein 2, Chain A"/>
    <property type="match status" value="1"/>
</dbReference>
<dbReference type="PROSITE" id="PS50097">
    <property type="entry name" value="BTB"/>
    <property type="match status" value="1"/>
</dbReference>
<dbReference type="SUPFAM" id="SSF54695">
    <property type="entry name" value="POZ domain"/>
    <property type="match status" value="1"/>
</dbReference>
<evidence type="ECO:0000313" key="3">
    <source>
        <dbReference type="EMBL" id="KAL3116854.1"/>
    </source>
</evidence>
<comment type="caution">
    <text evidence="3">The sequence shown here is derived from an EMBL/GenBank/DDBJ whole genome shotgun (WGS) entry which is preliminary data.</text>
</comment>
<dbReference type="InterPro" id="IPR011333">
    <property type="entry name" value="SKP1/BTB/POZ_sf"/>
</dbReference>
<dbReference type="InterPro" id="IPR011705">
    <property type="entry name" value="BACK"/>
</dbReference>
<dbReference type="Pfam" id="PF07707">
    <property type="entry name" value="BACK"/>
    <property type="match status" value="1"/>
</dbReference>
<dbReference type="SMART" id="SM00225">
    <property type="entry name" value="BTB"/>
    <property type="match status" value="1"/>
</dbReference>
<dbReference type="SMART" id="SM00061">
    <property type="entry name" value="MATH"/>
    <property type="match status" value="1"/>
</dbReference>
<protein>
    <recommendedName>
        <fullName evidence="5">BTB domain-containing protein</fullName>
    </recommendedName>
</protein>
<evidence type="ECO:0008006" key="5">
    <source>
        <dbReference type="Google" id="ProtNLM"/>
    </source>
</evidence>
<dbReference type="Pfam" id="PF22486">
    <property type="entry name" value="MATH_2"/>
    <property type="match status" value="1"/>
</dbReference>
<dbReference type="Pfam" id="PF00651">
    <property type="entry name" value="BTB"/>
    <property type="match status" value="1"/>
</dbReference>
<proteinExistence type="predicted"/>
<evidence type="ECO:0000313" key="4">
    <source>
        <dbReference type="Proteomes" id="UP001620626"/>
    </source>
</evidence>
<accession>A0ABD2LP08</accession>
<dbReference type="PANTHER" id="PTHR45774">
    <property type="entry name" value="BTB/POZ DOMAIN-CONTAINING"/>
    <property type="match status" value="1"/>
</dbReference>
<name>A0ABD2LP08_9BILA</name>
<feature type="domain" description="BTB" evidence="1">
    <location>
        <begin position="25"/>
        <end position="94"/>
    </location>
</feature>
<evidence type="ECO:0000259" key="1">
    <source>
        <dbReference type="PROSITE" id="PS50097"/>
    </source>
</evidence>
<keyword evidence="4" id="KW-1185">Reference proteome</keyword>
<organism evidence="3 4">
    <name type="scientific">Heterodera trifolii</name>
    <dbReference type="NCBI Taxonomy" id="157864"/>
    <lineage>
        <taxon>Eukaryota</taxon>
        <taxon>Metazoa</taxon>
        <taxon>Ecdysozoa</taxon>
        <taxon>Nematoda</taxon>
        <taxon>Chromadorea</taxon>
        <taxon>Rhabditida</taxon>
        <taxon>Tylenchina</taxon>
        <taxon>Tylenchomorpha</taxon>
        <taxon>Tylenchoidea</taxon>
        <taxon>Heteroderidae</taxon>
        <taxon>Heteroderinae</taxon>
        <taxon>Heterodera</taxon>
    </lineage>
</organism>
<sequence>MEKLLDRMKRLLSTGVDADVQFLLLPAHKPILRVASDVFDAMFRYDEKFPVSVTQNPADENASPKEGNSPLEIPDVDVEAFKTMLSFIYTDDLSGLNGNNAIDVLYAAKKYNLPSLVKACVNIPIEELNNVFITFSKARLLDENAENLIRSDEFLQIDQQLLCEILGRNQLVVSKEYWIWFYALRWAKEKCRQNGIECSAENYRQMLGPALYKIRFLIINKHFLADIASSGVLTSDELVSVLLCHSCYSSSSTKALAYSGGAGPQLYPLPFSDHRRSAKSKGKLSLKIEKFSEFARQKELSRKYSDAVYINGFQWKIFAQIETKSGTKYMGFYIQCNADDYGSDWSCTCLATIRVVPQNGDKKTKSNDGSKRIYQSFWPKDKECWGFSEFMAFEKLMDPDAGWYNKKNDTVTLFTDVGTVGRCDYSNYAYYDKSDHYNGW</sequence>
<dbReference type="PANTHER" id="PTHR45774:SF3">
    <property type="entry name" value="BTB (POZ) DOMAIN-CONTAINING 2B-RELATED"/>
    <property type="match status" value="1"/>
</dbReference>
<dbReference type="InterPro" id="IPR008974">
    <property type="entry name" value="TRAF-like"/>
</dbReference>
<dbReference type="InterPro" id="IPR000210">
    <property type="entry name" value="BTB/POZ_dom"/>
</dbReference>
<dbReference type="Proteomes" id="UP001620626">
    <property type="component" value="Unassembled WGS sequence"/>
</dbReference>
<dbReference type="SUPFAM" id="SSF49599">
    <property type="entry name" value="TRAF domain-like"/>
    <property type="match status" value="1"/>
</dbReference>
<evidence type="ECO:0000259" key="2">
    <source>
        <dbReference type="PROSITE" id="PS50144"/>
    </source>
</evidence>
<dbReference type="SMART" id="SM00875">
    <property type="entry name" value="BACK"/>
    <property type="match status" value="1"/>
</dbReference>
<dbReference type="Gene3D" id="1.25.40.420">
    <property type="match status" value="1"/>
</dbReference>